<dbReference type="GO" id="GO:0015969">
    <property type="term" value="P:guanosine tetraphosphate metabolic process"/>
    <property type="evidence" value="ECO:0007669"/>
    <property type="project" value="InterPro"/>
</dbReference>
<dbReference type="PANTHER" id="PTHR47837">
    <property type="entry name" value="GTP PYROPHOSPHOKINASE YJBM"/>
    <property type="match status" value="1"/>
</dbReference>
<gene>
    <name evidence="3" type="ORF">HMPREF9195_02103</name>
</gene>
<protein>
    <recommendedName>
        <fullName evidence="2">RelA/SpoT domain-containing protein</fullName>
    </recommendedName>
</protein>
<sequence>MSLNTVWIPDKNQLKKQYNDYHAHFVVLLKRIEDHLRSIVKVSALPAYKTRVKSFDSYYEKLLKFPPADPAIEFPVVTDLIGIRIVCPFLQNLSEVENILVKNFTVKEVERKGADRTFCEFGYESTHVLADIPESFKVGLLLPENLIFEVQIRTILQDAWAEVEHELIYKFEFSPFDFPLKRKFASINASLSLADILFQEIRDAQNSLNTELDRRREQFYLRADEFTKDLLGDSSELEEISATESVNNSALETIDSMIFNAIRAHNRGDFLTAEALYTKILNQKPNALVASIVYKHRGMAFFAQGSYENAYKDFSASLDENPKNFRSYYYAGIVLMMMDKNSEAITMFTKSLEINGYQAHVYFRRALAYFQENQLILALHDLDNASALGLPLEEEKKLRAAIAKKIDMV</sequence>
<dbReference type="InterPro" id="IPR011990">
    <property type="entry name" value="TPR-like_helical_dom_sf"/>
</dbReference>
<comment type="caution">
    <text evidence="3">The sequence shown here is derived from an EMBL/GenBank/DDBJ whole genome shotgun (WGS) entry which is preliminary data.</text>
</comment>
<dbReference type="SMART" id="SM00028">
    <property type="entry name" value="TPR"/>
    <property type="match status" value="3"/>
</dbReference>
<dbReference type="PANTHER" id="PTHR47837:SF1">
    <property type="entry name" value="GTP PYROPHOSPHOKINASE YJBM"/>
    <property type="match status" value="1"/>
</dbReference>
<dbReference type="InterPro" id="IPR052366">
    <property type="entry name" value="GTP_Pyrophosphokinase"/>
</dbReference>
<dbReference type="Gene3D" id="1.25.40.10">
    <property type="entry name" value="Tetratricopeptide repeat domain"/>
    <property type="match status" value="1"/>
</dbReference>
<proteinExistence type="predicted"/>
<evidence type="ECO:0000256" key="1">
    <source>
        <dbReference type="PROSITE-ProRule" id="PRU00339"/>
    </source>
</evidence>
<dbReference type="PROSITE" id="PS50005">
    <property type="entry name" value="TPR"/>
    <property type="match status" value="1"/>
</dbReference>
<dbReference type="Gene3D" id="1.10.287.860">
    <property type="entry name" value="Nucleotidyltransferase"/>
    <property type="match status" value="1"/>
</dbReference>
<evidence type="ECO:0000313" key="3">
    <source>
        <dbReference type="EMBL" id="EPF27972.1"/>
    </source>
</evidence>
<organism evidence="3 4">
    <name type="scientific">Treponema medium ATCC 700293</name>
    <dbReference type="NCBI Taxonomy" id="1125700"/>
    <lineage>
        <taxon>Bacteria</taxon>
        <taxon>Pseudomonadati</taxon>
        <taxon>Spirochaetota</taxon>
        <taxon>Spirochaetia</taxon>
        <taxon>Spirochaetales</taxon>
        <taxon>Treponemataceae</taxon>
        <taxon>Treponema</taxon>
    </lineage>
</organism>
<dbReference type="SMART" id="SM00954">
    <property type="entry name" value="RelA_SpoT"/>
    <property type="match status" value="1"/>
</dbReference>
<dbReference type="InterPro" id="IPR019734">
    <property type="entry name" value="TPR_rpt"/>
</dbReference>
<dbReference type="Gene3D" id="3.30.460.10">
    <property type="entry name" value="Beta Polymerase, domain 2"/>
    <property type="match status" value="1"/>
</dbReference>
<reference evidence="3 4" key="1">
    <citation type="submission" date="2013-04" db="EMBL/GenBank/DDBJ databases">
        <title>The Genome Sequence of Treponema medium ATCC 700293.</title>
        <authorList>
            <consortium name="The Broad Institute Genomics Platform"/>
            <person name="Earl A."/>
            <person name="Ward D."/>
            <person name="Feldgarden M."/>
            <person name="Gevers D."/>
            <person name="Leonetti C."/>
            <person name="Blanton J.M."/>
            <person name="Dewhirst F.E."/>
            <person name="Izard J."/>
            <person name="Walker B."/>
            <person name="Young S."/>
            <person name="Zeng Q."/>
            <person name="Gargeya S."/>
            <person name="Fitzgerald M."/>
            <person name="Haas B."/>
            <person name="Abouelleil A."/>
            <person name="Allen A.W."/>
            <person name="Alvarado L."/>
            <person name="Arachchi H.M."/>
            <person name="Berlin A.M."/>
            <person name="Chapman S.B."/>
            <person name="Gainer-Dewar J."/>
            <person name="Goldberg J."/>
            <person name="Griggs A."/>
            <person name="Gujja S."/>
            <person name="Hansen M."/>
            <person name="Howarth C."/>
            <person name="Imamovic A."/>
            <person name="Ireland A."/>
            <person name="Larimer J."/>
            <person name="McCowan C."/>
            <person name="Murphy C."/>
            <person name="Pearson M."/>
            <person name="Poon T.W."/>
            <person name="Priest M."/>
            <person name="Roberts A."/>
            <person name="Saif S."/>
            <person name="Shea T."/>
            <person name="Sisk P."/>
            <person name="Sykes S."/>
            <person name="Wortman J."/>
            <person name="Nusbaum C."/>
            <person name="Birren B."/>
        </authorList>
    </citation>
    <scope>NUCLEOTIDE SEQUENCE [LARGE SCALE GENOMIC DNA]</scope>
    <source>
        <strain evidence="3 4">ATCC 700293</strain>
    </source>
</reference>
<dbReference type="InterPro" id="IPR043519">
    <property type="entry name" value="NT_sf"/>
</dbReference>
<evidence type="ECO:0000259" key="2">
    <source>
        <dbReference type="SMART" id="SM00954"/>
    </source>
</evidence>
<dbReference type="CDD" id="cd05399">
    <property type="entry name" value="NT_Rel-Spo_like"/>
    <property type="match status" value="1"/>
</dbReference>
<feature type="domain" description="RelA/SpoT" evidence="2">
    <location>
        <begin position="50"/>
        <end position="175"/>
    </location>
</feature>
<dbReference type="SUPFAM" id="SSF81301">
    <property type="entry name" value="Nucleotidyltransferase"/>
    <property type="match status" value="1"/>
</dbReference>
<dbReference type="AlphaFoldDB" id="A0AA87TE78"/>
<keyword evidence="1" id="KW-0802">TPR repeat</keyword>
<name>A0AA87TE78_TREMD</name>
<accession>A0AA87TE78</accession>
<dbReference type="Pfam" id="PF04607">
    <property type="entry name" value="RelA_SpoT"/>
    <property type="match status" value="1"/>
</dbReference>
<dbReference type="EMBL" id="ATFE01000014">
    <property type="protein sequence ID" value="EPF27972.1"/>
    <property type="molecule type" value="Genomic_DNA"/>
</dbReference>
<dbReference type="InterPro" id="IPR007685">
    <property type="entry name" value="RelA_SpoT"/>
</dbReference>
<feature type="repeat" description="TPR" evidence="1">
    <location>
        <begin position="291"/>
        <end position="324"/>
    </location>
</feature>
<dbReference type="Proteomes" id="UP000014634">
    <property type="component" value="Unassembled WGS sequence"/>
</dbReference>
<evidence type="ECO:0000313" key="4">
    <source>
        <dbReference type="Proteomes" id="UP000014634"/>
    </source>
</evidence>
<dbReference type="SUPFAM" id="SSF48452">
    <property type="entry name" value="TPR-like"/>
    <property type="match status" value="1"/>
</dbReference>